<dbReference type="GO" id="GO:0006508">
    <property type="term" value="P:proteolysis"/>
    <property type="evidence" value="ECO:0007669"/>
    <property type="project" value="UniProtKB-KW"/>
</dbReference>
<dbReference type="OMA" id="FWEGNCH"/>
<dbReference type="InterPro" id="IPR001969">
    <property type="entry name" value="Aspartic_peptidase_AS"/>
</dbReference>
<evidence type="ECO:0000256" key="4">
    <source>
        <dbReference type="ARBA" id="ARBA00022750"/>
    </source>
</evidence>
<dbReference type="Proteomes" id="UP000001396">
    <property type="component" value="Unassembled WGS sequence"/>
</dbReference>
<evidence type="ECO:0000256" key="9">
    <source>
        <dbReference type="SAM" id="Phobius"/>
    </source>
</evidence>
<dbReference type="InterPro" id="IPR033121">
    <property type="entry name" value="PEPTIDASE_A1"/>
</dbReference>
<keyword evidence="9" id="KW-0812">Transmembrane</keyword>
<comment type="similarity">
    <text evidence="1 8">Belongs to the peptidase A1 family.</text>
</comment>
<feature type="active site" evidence="7">
    <location>
        <position position="303"/>
    </location>
</feature>
<feature type="active site" evidence="7">
    <location>
        <position position="97"/>
    </location>
</feature>
<evidence type="ECO:0000256" key="5">
    <source>
        <dbReference type="ARBA" id="ARBA00022801"/>
    </source>
</evidence>
<dbReference type="Pfam" id="PF00026">
    <property type="entry name" value="Asp"/>
    <property type="match status" value="1"/>
</dbReference>
<keyword evidence="6" id="KW-0865">Zymogen</keyword>
<protein>
    <recommendedName>
        <fullName evidence="10">Peptidase A1 domain-containing protein</fullName>
    </recommendedName>
</protein>
<keyword evidence="9" id="KW-1133">Transmembrane helix</keyword>
<dbReference type="PANTHER" id="PTHR47965:SF12">
    <property type="entry name" value="ASPARTIC PROTEINASE 3-RELATED"/>
    <property type="match status" value="1"/>
</dbReference>
<reference evidence="11 12" key="1">
    <citation type="journal article" date="2011" name="Genome Res.">
        <title>Phylogeny-wide analysis of social amoeba genomes highlights ancient origins for complex intercellular communication.</title>
        <authorList>
            <person name="Heidel A.J."/>
            <person name="Lawal H.M."/>
            <person name="Felder M."/>
            <person name="Schilde C."/>
            <person name="Helps N.R."/>
            <person name="Tunggal B."/>
            <person name="Rivero F."/>
            <person name="John U."/>
            <person name="Schleicher M."/>
            <person name="Eichinger L."/>
            <person name="Platzer M."/>
            <person name="Noegel A.A."/>
            <person name="Schaap P."/>
            <person name="Gloeckner G."/>
        </authorList>
    </citation>
    <scope>NUCLEOTIDE SEQUENCE [LARGE SCALE GENOMIC DNA]</scope>
    <source>
        <strain evidence="12">ATCC 26659 / Pp 5 / PN500</strain>
    </source>
</reference>
<dbReference type="PANTHER" id="PTHR47965">
    <property type="entry name" value="ASPARTYL PROTEASE-RELATED"/>
    <property type="match status" value="1"/>
</dbReference>
<dbReference type="InParanoid" id="D3B1F3"/>
<evidence type="ECO:0000313" key="12">
    <source>
        <dbReference type="Proteomes" id="UP000001396"/>
    </source>
</evidence>
<dbReference type="SUPFAM" id="SSF50630">
    <property type="entry name" value="Acid proteases"/>
    <property type="match status" value="1"/>
</dbReference>
<dbReference type="EMBL" id="ADBJ01000008">
    <property type="protein sequence ID" value="EFA85127.1"/>
    <property type="molecule type" value="Genomic_DNA"/>
</dbReference>
<evidence type="ECO:0000256" key="7">
    <source>
        <dbReference type="PIRSR" id="PIRSR601461-1"/>
    </source>
</evidence>
<dbReference type="PROSITE" id="PS51767">
    <property type="entry name" value="PEPTIDASE_A1"/>
    <property type="match status" value="1"/>
</dbReference>
<dbReference type="STRING" id="670386.D3B1F3"/>
<gene>
    <name evidence="11" type="ORF">PPL_02125</name>
</gene>
<proteinExistence type="inferred from homology"/>
<comment type="caution">
    <text evidence="11">The sequence shown here is derived from an EMBL/GenBank/DDBJ whole genome shotgun (WGS) entry which is preliminary data.</text>
</comment>
<evidence type="ECO:0000256" key="8">
    <source>
        <dbReference type="RuleBase" id="RU000454"/>
    </source>
</evidence>
<dbReference type="PROSITE" id="PS00141">
    <property type="entry name" value="ASP_PROTEASE"/>
    <property type="match status" value="1"/>
</dbReference>
<dbReference type="GeneID" id="31357650"/>
<evidence type="ECO:0000256" key="1">
    <source>
        <dbReference type="ARBA" id="ARBA00007447"/>
    </source>
</evidence>
<evidence type="ECO:0000259" key="10">
    <source>
        <dbReference type="PROSITE" id="PS51767"/>
    </source>
</evidence>
<feature type="domain" description="Peptidase A1" evidence="10">
    <location>
        <begin position="79"/>
        <end position="425"/>
    </location>
</feature>
<keyword evidence="2 8" id="KW-0645">Protease</keyword>
<dbReference type="InterPro" id="IPR021109">
    <property type="entry name" value="Peptidase_aspartic_dom_sf"/>
</dbReference>
<keyword evidence="3" id="KW-0732">Signal</keyword>
<dbReference type="RefSeq" id="XP_020437236.1">
    <property type="nucleotide sequence ID" value="XM_020573119.1"/>
</dbReference>
<dbReference type="InterPro" id="IPR034164">
    <property type="entry name" value="Pepsin-like_dom"/>
</dbReference>
<sequence>MIKIQIPTIFNRYRNNTNYFINNNNYNNNDNDNNSSLIINTFSNRKLFDIHPIDTDGVIDNNDERYSTFIGAGYRVGVYTISILVGNPSQSFRVMLDTGSATLNIPSVDCFLYSAVNRPTKCRCSSKAESTYKREYSPNSKVHCRTDNCIYSEQFVDKSFLMSQLVEDTVRIGGYSIDSIFGNVNKILLLAFQYKECPAPDVYTPRSFDGIFGLSTKVIDDTAGEDILTQISLKYNLSNSFSLCFGESGYGGQFKIGGYDPELIVEPMRYIPVAKPYTYNLTISQVHIGQYKLEHTTYNAWIDSGSASIVIPTPLYNNMINTMYEKFPLAGFQDGAFWNTSFPCAFIDEKDIPNYPKFNISFVDTDGEIFHLSVLPQNYLVYNEEEKCYELLLRTVDNNYFIIGDLGLIGYNIHFDKQNQRIGFAKASANCSTFSEKLELDVVLLSKESGLIMAKVRGGSTAYSLRGIDIEFNIRSGKALFYPSGSTVVTNSTDENGIAIATISPNYRGNIVVDVVAKELNLHASNLKTVTLHPAAPSTSTAYISFLILFIIIGLIGAAFVINRIYKRRELQKQKDNLDSYEMLLFGAPQPISGFDEEKIT</sequence>
<evidence type="ECO:0000256" key="3">
    <source>
        <dbReference type="ARBA" id="ARBA00022729"/>
    </source>
</evidence>
<dbReference type="Gene3D" id="2.40.70.10">
    <property type="entry name" value="Acid Proteases"/>
    <property type="match status" value="2"/>
</dbReference>
<keyword evidence="4 8" id="KW-0064">Aspartyl protease</keyword>
<keyword evidence="5 8" id="KW-0378">Hydrolase</keyword>
<dbReference type="AlphaFoldDB" id="D3B1F3"/>
<evidence type="ECO:0000313" key="11">
    <source>
        <dbReference type="EMBL" id="EFA85127.1"/>
    </source>
</evidence>
<dbReference type="PRINTS" id="PR00792">
    <property type="entry name" value="PEPSIN"/>
</dbReference>
<dbReference type="CDD" id="cd05471">
    <property type="entry name" value="pepsin_like"/>
    <property type="match status" value="1"/>
</dbReference>
<evidence type="ECO:0000256" key="2">
    <source>
        <dbReference type="ARBA" id="ARBA00022670"/>
    </source>
</evidence>
<organism evidence="11 12">
    <name type="scientific">Heterostelium pallidum (strain ATCC 26659 / Pp 5 / PN500)</name>
    <name type="common">Cellular slime mold</name>
    <name type="synonym">Polysphondylium pallidum</name>
    <dbReference type="NCBI Taxonomy" id="670386"/>
    <lineage>
        <taxon>Eukaryota</taxon>
        <taxon>Amoebozoa</taxon>
        <taxon>Evosea</taxon>
        <taxon>Eumycetozoa</taxon>
        <taxon>Dictyostelia</taxon>
        <taxon>Acytosteliales</taxon>
        <taxon>Acytosteliaceae</taxon>
        <taxon>Heterostelium</taxon>
    </lineage>
</organism>
<dbReference type="GO" id="GO:0004190">
    <property type="term" value="F:aspartic-type endopeptidase activity"/>
    <property type="evidence" value="ECO:0007669"/>
    <property type="project" value="UniProtKB-KW"/>
</dbReference>
<keyword evidence="12" id="KW-1185">Reference proteome</keyword>
<dbReference type="InterPro" id="IPR001461">
    <property type="entry name" value="Aspartic_peptidase_A1"/>
</dbReference>
<evidence type="ECO:0000256" key="6">
    <source>
        <dbReference type="ARBA" id="ARBA00023145"/>
    </source>
</evidence>
<accession>D3B1F3</accession>
<keyword evidence="9" id="KW-0472">Membrane</keyword>
<feature type="transmembrane region" description="Helical" evidence="9">
    <location>
        <begin position="542"/>
        <end position="566"/>
    </location>
</feature>
<name>D3B1F3_HETP5</name>